<reference evidence="1 2" key="1">
    <citation type="submission" date="2016-10" db="EMBL/GenBank/DDBJ databases">
        <authorList>
            <person name="de Groot N.N."/>
        </authorList>
    </citation>
    <scope>NUCLEOTIDE SEQUENCE [LARGE SCALE GENOMIC DNA]</scope>
    <source>
        <strain evidence="1 2">DSM 12130</strain>
    </source>
</reference>
<keyword evidence="2" id="KW-1185">Reference proteome</keyword>
<evidence type="ECO:0000313" key="1">
    <source>
        <dbReference type="EMBL" id="SDP53585.1"/>
    </source>
</evidence>
<organism evidence="1 2">
    <name type="scientific">Desulforhopalus singaporensis</name>
    <dbReference type="NCBI Taxonomy" id="91360"/>
    <lineage>
        <taxon>Bacteria</taxon>
        <taxon>Pseudomonadati</taxon>
        <taxon>Thermodesulfobacteriota</taxon>
        <taxon>Desulfobulbia</taxon>
        <taxon>Desulfobulbales</taxon>
        <taxon>Desulfocapsaceae</taxon>
        <taxon>Desulforhopalus</taxon>
    </lineage>
</organism>
<gene>
    <name evidence="1" type="ORF">SAMN05660330_03107</name>
</gene>
<sequence length="105" mass="12160">MRFSIHGQWKYPFFLTVGSTHTEDHQQCREYFMLRQYCKPDEILIPSASDNAFSYCSLDHRRLLTSQSGSRSIVNFIKFPESLIDKSIADFIGKLNIIIQGSSIH</sequence>
<evidence type="ECO:0000313" key="2">
    <source>
        <dbReference type="Proteomes" id="UP000199073"/>
    </source>
</evidence>
<accession>A0A1H0TIB1</accession>
<name>A0A1H0TIB1_9BACT</name>
<dbReference type="Proteomes" id="UP000199073">
    <property type="component" value="Unassembled WGS sequence"/>
</dbReference>
<dbReference type="AlphaFoldDB" id="A0A1H0TIB1"/>
<protein>
    <submittedName>
        <fullName evidence="1">Uncharacterized protein</fullName>
    </submittedName>
</protein>
<proteinExistence type="predicted"/>
<dbReference type="EMBL" id="FNJI01000024">
    <property type="protein sequence ID" value="SDP53585.1"/>
    <property type="molecule type" value="Genomic_DNA"/>
</dbReference>